<dbReference type="EMBL" id="JAVHJO010000018">
    <property type="protein sequence ID" value="KAK6524314.1"/>
    <property type="molecule type" value="Genomic_DNA"/>
</dbReference>
<keyword evidence="4" id="KW-0679">Respiratory chain</keyword>
<dbReference type="Proteomes" id="UP001365542">
    <property type="component" value="Unassembled WGS sequence"/>
</dbReference>
<keyword evidence="8" id="KW-0472">Membrane</keyword>
<keyword evidence="11" id="KW-1185">Reference proteome</keyword>
<evidence type="ECO:0000256" key="6">
    <source>
        <dbReference type="ARBA" id="ARBA00022982"/>
    </source>
</evidence>
<keyword evidence="5" id="KW-0999">Mitochondrion inner membrane</keyword>
<comment type="similarity">
    <text evidence="2">Belongs to the UQCRB/QCR7 family.</text>
</comment>
<accession>A0AAV9WTJ4</accession>
<keyword evidence="6" id="KW-0249">Electron transport</keyword>
<protein>
    <recommendedName>
        <fullName evidence="9">Complex III subunit 7</fullName>
    </recommendedName>
</protein>
<evidence type="ECO:0000256" key="3">
    <source>
        <dbReference type="ARBA" id="ARBA00022448"/>
    </source>
</evidence>
<comment type="subcellular location">
    <subcellularLocation>
        <location evidence="1">Mitochondrion inner membrane</location>
        <topology evidence="1">Peripheral membrane protein</topology>
        <orientation evidence="1">Matrix side</orientation>
    </subcellularLocation>
</comment>
<keyword evidence="7" id="KW-0496">Mitochondrion</keyword>
<evidence type="ECO:0000256" key="9">
    <source>
        <dbReference type="ARBA" id="ARBA00031684"/>
    </source>
</evidence>
<dbReference type="InterPro" id="IPR003197">
    <property type="entry name" value="QCR7"/>
</dbReference>
<dbReference type="Pfam" id="PF02271">
    <property type="entry name" value="UCR_14kD"/>
    <property type="match status" value="1"/>
</dbReference>
<evidence type="ECO:0000256" key="1">
    <source>
        <dbReference type="ARBA" id="ARBA00004443"/>
    </source>
</evidence>
<dbReference type="AlphaFoldDB" id="A0AAV9WTJ4"/>
<gene>
    <name evidence="10" type="primary">QCR7</name>
    <name evidence="10" type="ORF">TWF694_005966</name>
</gene>
<keyword evidence="3" id="KW-0813">Transport</keyword>
<dbReference type="SUPFAM" id="SSF81524">
    <property type="entry name" value="14 kDa protein of cytochrome bc1 complex (Ubiquinol-cytochrome c reductase)"/>
    <property type="match status" value="1"/>
</dbReference>
<dbReference type="PANTHER" id="PTHR12022:SF0">
    <property type="entry name" value="CYTOCHROME B-C1 COMPLEX SUBUNIT 7"/>
    <property type="match status" value="1"/>
</dbReference>
<dbReference type="GO" id="GO:0006122">
    <property type="term" value="P:mitochondrial electron transport, ubiquinol to cytochrome c"/>
    <property type="evidence" value="ECO:0007669"/>
    <property type="project" value="InterPro"/>
</dbReference>
<evidence type="ECO:0000256" key="8">
    <source>
        <dbReference type="ARBA" id="ARBA00023136"/>
    </source>
</evidence>
<organism evidence="10 11">
    <name type="scientific">Orbilia ellipsospora</name>
    <dbReference type="NCBI Taxonomy" id="2528407"/>
    <lineage>
        <taxon>Eukaryota</taxon>
        <taxon>Fungi</taxon>
        <taxon>Dikarya</taxon>
        <taxon>Ascomycota</taxon>
        <taxon>Pezizomycotina</taxon>
        <taxon>Orbiliomycetes</taxon>
        <taxon>Orbiliales</taxon>
        <taxon>Orbiliaceae</taxon>
        <taxon>Orbilia</taxon>
    </lineage>
</organism>
<evidence type="ECO:0000256" key="2">
    <source>
        <dbReference type="ARBA" id="ARBA00008554"/>
    </source>
</evidence>
<evidence type="ECO:0000313" key="11">
    <source>
        <dbReference type="Proteomes" id="UP001365542"/>
    </source>
</evidence>
<evidence type="ECO:0000256" key="5">
    <source>
        <dbReference type="ARBA" id="ARBA00022792"/>
    </source>
</evidence>
<name>A0AAV9WTJ4_9PEZI</name>
<evidence type="ECO:0000256" key="7">
    <source>
        <dbReference type="ARBA" id="ARBA00023128"/>
    </source>
</evidence>
<dbReference type="PANTHER" id="PTHR12022">
    <property type="entry name" value="UBIQUINOL-CYTOCHROME C REDUCTASE COMPLEX 14 KD PROTEIN"/>
    <property type="match status" value="1"/>
</dbReference>
<dbReference type="GO" id="GO:0005743">
    <property type="term" value="C:mitochondrial inner membrane"/>
    <property type="evidence" value="ECO:0007669"/>
    <property type="project" value="UniProtKB-SubCell"/>
</dbReference>
<dbReference type="GO" id="GO:0045275">
    <property type="term" value="C:respiratory chain complex III"/>
    <property type="evidence" value="ECO:0007669"/>
    <property type="project" value="InterPro"/>
</dbReference>
<sequence>MSLSKPAKVIYNYITARPRLLNIIKPISAKYVELAGYRKVGLLYEDLLREESATVQTALKRLPPRLAYDRAFRLRRALQVRTRWRYLEIMTRTIGACALTTAT</sequence>
<dbReference type="InterPro" id="IPR036544">
    <property type="entry name" value="QCR7_sf"/>
</dbReference>
<comment type="caution">
    <text evidence="10">The sequence shown here is derived from an EMBL/GenBank/DDBJ whole genome shotgun (WGS) entry which is preliminary data.</text>
</comment>
<proteinExistence type="inferred from homology"/>
<evidence type="ECO:0000313" key="10">
    <source>
        <dbReference type="EMBL" id="KAK6524314.1"/>
    </source>
</evidence>
<evidence type="ECO:0000256" key="4">
    <source>
        <dbReference type="ARBA" id="ARBA00022660"/>
    </source>
</evidence>
<reference evidence="10 11" key="1">
    <citation type="submission" date="2019-10" db="EMBL/GenBank/DDBJ databases">
        <authorList>
            <person name="Palmer J.M."/>
        </authorList>
    </citation>
    <scope>NUCLEOTIDE SEQUENCE [LARGE SCALE GENOMIC DNA]</scope>
    <source>
        <strain evidence="10 11">TWF694</strain>
    </source>
</reference>
<dbReference type="Gene3D" id="1.10.1090.10">
    <property type="entry name" value="Cytochrome b-c1 complex subunit 7"/>
    <property type="match status" value="1"/>
</dbReference>